<keyword evidence="1" id="KW-0540">Nuclease</keyword>
<sequence length="350" mass="40572">MTISNTLKEKIAVQVIRTLYHQFEKFPNDVSSNRNAPFHEAFVKAFSYNLNGKVSSIPTLISLSSWLHGLNTSLGQSFFENTAHILCGGEKREFTTSKRNNLPIEQEQKDFISKIITDLSNGNKMPSLANENNMIFQKVLTSNLVEGTDFTADVFYENDTEIVCIEIKTVKPNKGIFRVEKQKILEAKAALKNRYPQKNISYFLAFPFDPLSDIPCGYNKKRFMDYSVGFTKYFDENEILLAGEFWDYLSGVEGTMEAILEIINTIATPHFMNELTFLSEPQNRITQRQDYLDLLEKWFLFQEHFLVMHIDEISKKITNKNDERMLNQSCFKEGEYKSDRVQHLLRLLSK</sequence>
<evidence type="ECO:0000313" key="7">
    <source>
        <dbReference type="EMBL" id="PKQ65304.1"/>
    </source>
</evidence>
<comment type="catalytic activity">
    <reaction evidence="5">
        <text>Endonucleolytic cleavage of DNA to give specific double-stranded fragments with terminal 5'-phosphates.</text>
        <dbReference type="EC" id="3.1.21.4"/>
    </reaction>
</comment>
<evidence type="ECO:0000256" key="3">
    <source>
        <dbReference type="ARBA" id="ARBA00022759"/>
    </source>
</evidence>
<keyword evidence="3 7" id="KW-0255">Endonuclease</keyword>
<dbReference type="GO" id="GO:0003677">
    <property type="term" value="F:DNA binding"/>
    <property type="evidence" value="ECO:0007669"/>
    <property type="project" value="InterPro"/>
</dbReference>
<name>A0A2N3I4R6_9BACT</name>
<gene>
    <name evidence="7" type="ORF">Rain11_2549</name>
</gene>
<comment type="caution">
    <text evidence="7">The sequence shown here is derived from an EMBL/GenBank/DDBJ whole genome shotgun (WGS) entry which is preliminary data.</text>
</comment>
<dbReference type="EMBL" id="NKXO01000060">
    <property type="protein sequence ID" value="PKQ65304.1"/>
    <property type="molecule type" value="Genomic_DNA"/>
</dbReference>
<dbReference type="AlphaFoldDB" id="A0A2N3I4R6"/>
<dbReference type="GO" id="GO:0009036">
    <property type="term" value="F:type II site-specific deoxyribonuclease activity"/>
    <property type="evidence" value="ECO:0007669"/>
    <property type="project" value="InterPro"/>
</dbReference>
<evidence type="ECO:0000256" key="4">
    <source>
        <dbReference type="ARBA" id="ARBA00022801"/>
    </source>
</evidence>
<keyword evidence="2" id="KW-0680">Restriction system</keyword>
<protein>
    <recommendedName>
        <fullName evidence="6">type II site-specific deoxyribonuclease</fullName>
        <ecNumber evidence="6">3.1.21.4</ecNumber>
    </recommendedName>
</protein>
<evidence type="ECO:0000256" key="5">
    <source>
        <dbReference type="ARBA" id="ARBA00093760"/>
    </source>
</evidence>
<reference evidence="7 8" key="1">
    <citation type="submission" date="2017-06" db="EMBL/GenBank/DDBJ databases">
        <title>Raineya orbicola gen. nov., sp. nov. a slightly thermophilic bacterium of the phylum Bacteroidetes and the description of Raineyaceae fam. nov.</title>
        <authorList>
            <person name="Albuquerque L."/>
            <person name="Polonia A.R.M."/>
            <person name="Barroso C."/>
            <person name="Froufe H.J.C."/>
            <person name="Lage O."/>
            <person name="Lobo-Da-Cunha A."/>
            <person name="Egas C."/>
            <person name="Da Costa M.S."/>
        </authorList>
    </citation>
    <scope>NUCLEOTIDE SEQUENCE [LARGE SCALE GENOMIC DNA]</scope>
    <source>
        <strain evidence="7 8">SPSPC-11</strain>
    </source>
</reference>
<dbReference type="OrthoDB" id="9784326at2"/>
<dbReference type="RefSeq" id="WP_101359806.1">
    <property type="nucleotide sequence ID" value="NZ_NKXO01000060.1"/>
</dbReference>
<evidence type="ECO:0000256" key="1">
    <source>
        <dbReference type="ARBA" id="ARBA00022722"/>
    </source>
</evidence>
<dbReference type="Pfam" id="PF09520">
    <property type="entry name" value="RE_TdeIII"/>
    <property type="match status" value="1"/>
</dbReference>
<proteinExistence type="predicted"/>
<dbReference type="GO" id="GO:0009307">
    <property type="term" value="P:DNA restriction-modification system"/>
    <property type="evidence" value="ECO:0007669"/>
    <property type="project" value="InterPro"/>
</dbReference>
<evidence type="ECO:0000313" key="8">
    <source>
        <dbReference type="Proteomes" id="UP000233387"/>
    </source>
</evidence>
<dbReference type="EC" id="3.1.21.4" evidence="6"/>
<dbReference type="InterPro" id="IPR019045">
    <property type="entry name" value="Restrct_endonuc_II_HinfI"/>
</dbReference>
<keyword evidence="4" id="KW-0378">Hydrolase</keyword>
<keyword evidence="8" id="KW-1185">Reference proteome</keyword>
<evidence type="ECO:0000256" key="6">
    <source>
        <dbReference type="ARBA" id="ARBA00093790"/>
    </source>
</evidence>
<organism evidence="7 8">
    <name type="scientific">Raineya orbicola</name>
    <dbReference type="NCBI Taxonomy" id="2016530"/>
    <lineage>
        <taxon>Bacteria</taxon>
        <taxon>Pseudomonadati</taxon>
        <taxon>Bacteroidota</taxon>
        <taxon>Cytophagia</taxon>
        <taxon>Cytophagales</taxon>
        <taxon>Raineyaceae</taxon>
        <taxon>Raineya</taxon>
    </lineage>
</organism>
<accession>A0A2N3I4R6</accession>
<evidence type="ECO:0000256" key="2">
    <source>
        <dbReference type="ARBA" id="ARBA00022747"/>
    </source>
</evidence>
<dbReference type="Proteomes" id="UP000233387">
    <property type="component" value="Unassembled WGS sequence"/>
</dbReference>